<dbReference type="InterPro" id="IPR029032">
    <property type="entry name" value="AhpD-like"/>
</dbReference>
<dbReference type="RefSeq" id="WP_137098456.1">
    <property type="nucleotide sequence ID" value="NZ_CP039865.1"/>
</dbReference>
<organism evidence="2 3">
    <name type="scientific">Phreatobacter aquaticus</name>
    <dbReference type="NCBI Taxonomy" id="2570229"/>
    <lineage>
        <taxon>Bacteria</taxon>
        <taxon>Pseudomonadati</taxon>
        <taxon>Pseudomonadota</taxon>
        <taxon>Alphaproteobacteria</taxon>
        <taxon>Hyphomicrobiales</taxon>
        <taxon>Phreatobacteraceae</taxon>
        <taxon>Phreatobacter</taxon>
    </lineage>
</organism>
<gene>
    <name evidence="2" type="ORF">E8L99_04685</name>
</gene>
<dbReference type="SUPFAM" id="SSF69118">
    <property type="entry name" value="AhpD-like"/>
    <property type="match status" value="1"/>
</dbReference>
<dbReference type="EMBL" id="CP039865">
    <property type="protein sequence ID" value="QCK85122.1"/>
    <property type="molecule type" value="Genomic_DNA"/>
</dbReference>
<feature type="region of interest" description="Disordered" evidence="1">
    <location>
        <begin position="1"/>
        <end position="24"/>
    </location>
</feature>
<protein>
    <submittedName>
        <fullName evidence="2">Carboxymuconolactone decarboxylase family protein</fullName>
    </submittedName>
</protein>
<dbReference type="OrthoDB" id="9129225at2"/>
<evidence type="ECO:0000256" key="1">
    <source>
        <dbReference type="SAM" id="MobiDB-lite"/>
    </source>
</evidence>
<dbReference type="KEGG" id="paqt:E8L99_04685"/>
<evidence type="ECO:0000313" key="3">
    <source>
        <dbReference type="Proteomes" id="UP000298588"/>
    </source>
</evidence>
<proteinExistence type="predicted"/>
<evidence type="ECO:0000313" key="2">
    <source>
        <dbReference type="EMBL" id="QCK85122.1"/>
    </source>
</evidence>
<reference evidence="2 3" key="1">
    <citation type="submission" date="2019-04" db="EMBL/GenBank/DDBJ databases">
        <title>Phreatobacter aquaticus sp. nov.</title>
        <authorList>
            <person name="Choi A."/>
            <person name="Baek K."/>
        </authorList>
    </citation>
    <scope>NUCLEOTIDE SEQUENCE [LARGE SCALE GENOMIC DNA]</scope>
    <source>
        <strain evidence="2 3">NMCR1094</strain>
    </source>
</reference>
<accession>A0A4D7QLI0</accession>
<name>A0A4D7QLI0_9HYPH</name>
<feature type="compositionally biased region" description="Pro residues" evidence="1">
    <location>
        <begin position="1"/>
        <end position="11"/>
    </location>
</feature>
<dbReference type="PANTHER" id="PTHR34846">
    <property type="entry name" value="4-CARBOXYMUCONOLACTONE DECARBOXYLASE FAMILY PROTEIN (AFU_ORTHOLOGUE AFUA_6G11590)"/>
    <property type="match status" value="1"/>
</dbReference>
<dbReference type="Proteomes" id="UP000298588">
    <property type="component" value="Chromosome"/>
</dbReference>
<keyword evidence="3" id="KW-1185">Reference proteome</keyword>
<sequence>MAAPDRLPPISPADYTPEQEEAAADFRRRRGVEPFGPYAPLMRSPKVMIDVEALGRRLRYGSCLPEDLKELAICQVARSYSQQFEWSVHAMEAEKAGVPKPLLAALADGRRPDDMTADEALIYDCVAELLSTKRWSDTTYARVVARHGEQGAVEIPTLIGIYSLLALVLNVGRTPADGAEGLARWPE</sequence>
<dbReference type="PANTHER" id="PTHR34846:SF11">
    <property type="entry name" value="4-CARBOXYMUCONOLACTONE DECARBOXYLASE FAMILY PROTEIN (AFU_ORTHOLOGUE AFUA_6G11590)"/>
    <property type="match status" value="1"/>
</dbReference>
<dbReference type="Gene3D" id="1.20.1290.10">
    <property type="entry name" value="AhpD-like"/>
    <property type="match status" value="1"/>
</dbReference>
<dbReference type="AlphaFoldDB" id="A0A4D7QLI0"/>